<dbReference type="GO" id="GO:0001518">
    <property type="term" value="C:voltage-gated sodium channel complex"/>
    <property type="evidence" value="ECO:0007669"/>
    <property type="project" value="InterPro"/>
</dbReference>
<keyword evidence="17" id="KW-0393">Immunoglobulin domain</keyword>
<evidence type="ECO:0000256" key="21">
    <source>
        <dbReference type="SAM" id="Phobius"/>
    </source>
</evidence>
<name>A0AAJ7X430_PETMA</name>
<comment type="subunit">
    <text evidence="19">A voltage-gated sodium (Nav) channel consists of an ion-conducting pore-forming alpha subunit functional on its own that is regulated by one or more beta subunits. Forms homodimers and homotrimers. SCN3B is non-covalently associated with alpha subunits and induces the formation of alpha subunit oligomers, including trimers. Interacts with SCN5A/Nav1.5; regulatory subunit of SCN5A/Nav1.5. Interacts with SCN7A/Nav2.1; probable regulatory subunit of SCN7A/Nav2.1. Interacts with SCN10A; regulatory subunit of SCN10A/Nav1.8. Interacts with NFASC; probably involved in targeting the sodium channels to the nodes of Ranvier.</text>
</comment>
<feature type="region of interest" description="Disordered" evidence="20">
    <location>
        <begin position="1"/>
        <end position="20"/>
    </location>
</feature>
<dbReference type="PANTHER" id="PTHR10546">
    <property type="entry name" value="SODIUM CHANNEL SUBUNIT BETA-1 AND 3"/>
    <property type="match status" value="1"/>
</dbReference>
<keyword evidence="12 21" id="KW-0472">Membrane</keyword>
<keyword evidence="4" id="KW-0894">Sodium channel</keyword>
<reference evidence="24" key="1">
    <citation type="submission" date="2025-08" db="UniProtKB">
        <authorList>
            <consortium name="RefSeq"/>
        </authorList>
    </citation>
    <scope>IDENTIFICATION</scope>
    <source>
        <tissue evidence="24">Sperm</tissue>
    </source>
</reference>
<evidence type="ECO:0000256" key="14">
    <source>
        <dbReference type="ARBA" id="ARBA00023180"/>
    </source>
</evidence>
<dbReference type="InterPro" id="IPR027098">
    <property type="entry name" value="Na_channel_b1/b3"/>
</dbReference>
<dbReference type="Proteomes" id="UP001318040">
    <property type="component" value="Chromosome 32"/>
</dbReference>
<evidence type="ECO:0000256" key="5">
    <source>
        <dbReference type="ARBA" id="ARBA00022475"/>
    </source>
</evidence>
<evidence type="ECO:0000313" key="23">
    <source>
        <dbReference type="Proteomes" id="UP001318040"/>
    </source>
</evidence>
<keyword evidence="5" id="KW-1003">Cell membrane</keyword>
<evidence type="ECO:0000313" key="24">
    <source>
        <dbReference type="RefSeq" id="XP_032820520.1"/>
    </source>
</evidence>
<keyword evidence="8" id="KW-0851">Voltage-gated channel</keyword>
<proteinExistence type="inferred from homology"/>
<keyword evidence="3" id="KW-0813">Transport</keyword>
<dbReference type="AlphaFoldDB" id="A0AAJ7X430"/>
<evidence type="ECO:0000256" key="15">
    <source>
        <dbReference type="ARBA" id="ARBA00023201"/>
    </source>
</evidence>
<evidence type="ECO:0000256" key="8">
    <source>
        <dbReference type="ARBA" id="ARBA00022882"/>
    </source>
</evidence>
<dbReference type="PROSITE" id="PS50835">
    <property type="entry name" value="IG_LIKE"/>
    <property type="match status" value="1"/>
</dbReference>
<evidence type="ECO:0000256" key="7">
    <source>
        <dbReference type="ARBA" id="ARBA00022729"/>
    </source>
</evidence>
<keyword evidence="23" id="KW-1185">Reference proteome</keyword>
<keyword evidence="14" id="KW-0325">Glycoprotein</keyword>
<dbReference type="InterPro" id="IPR007110">
    <property type="entry name" value="Ig-like_dom"/>
</dbReference>
<dbReference type="FunFam" id="2.60.40.10:FF:000375">
    <property type="entry name" value="Sodium channel beta 1 subunit"/>
    <property type="match status" value="1"/>
</dbReference>
<dbReference type="KEGG" id="pmrn:116948183"/>
<dbReference type="PANTHER" id="PTHR10546:SF1">
    <property type="entry name" value="SODIUM CHANNEL SUBUNIT BETA-3"/>
    <property type="match status" value="1"/>
</dbReference>
<keyword evidence="7" id="KW-0732">Signal</keyword>
<evidence type="ECO:0000256" key="6">
    <source>
        <dbReference type="ARBA" id="ARBA00022692"/>
    </source>
</evidence>
<keyword evidence="9 21" id="KW-1133">Transmembrane helix</keyword>
<dbReference type="GO" id="GO:0019871">
    <property type="term" value="F:sodium channel inhibitor activity"/>
    <property type="evidence" value="ECO:0007669"/>
    <property type="project" value="TreeGrafter"/>
</dbReference>
<evidence type="ECO:0000259" key="22">
    <source>
        <dbReference type="PROSITE" id="PS50835"/>
    </source>
</evidence>
<comment type="similarity">
    <text evidence="2">Belongs to the sodium channel auxiliary subunit SCN3B (TC 8.A.17) family.</text>
</comment>
<dbReference type="InterPro" id="IPR036179">
    <property type="entry name" value="Ig-like_dom_sf"/>
</dbReference>
<evidence type="ECO:0000256" key="17">
    <source>
        <dbReference type="ARBA" id="ARBA00023319"/>
    </source>
</evidence>
<sequence length="249" mass="27882">MGTFAQEGAGLHSAMGQKKKMKKGPALPAAFVPARGFASPVEAVCVEVDSVDRVVVNNTIKLTCISCRKRQEQDAFVDVTWTFQPDGENTTAVDILVMKRNGDDVEFTNLQFGSSRMQFVYSEDYQEVSLNINDTKLEDKGTYRCHIRRVPVMPSVHKPPEFFVTKTIHLEVVPEPFMDITAKVSEVMMYFMIVASTVLLIFTLITCYMKVKQADKDKHSKVTDLLVIAPVNKENCATEQAEEELKSSS</sequence>
<dbReference type="GO" id="GO:0005272">
    <property type="term" value="F:sodium channel activity"/>
    <property type="evidence" value="ECO:0007669"/>
    <property type="project" value="UniProtKB-KW"/>
</dbReference>
<evidence type="ECO:0000256" key="19">
    <source>
        <dbReference type="ARBA" id="ARBA00049669"/>
    </source>
</evidence>
<evidence type="ECO:0000256" key="4">
    <source>
        <dbReference type="ARBA" id="ARBA00022461"/>
    </source>
</evidence>
<accession>A0AAJ7X430</accession>
<protein>
    <recommendedName>
        <fullName evidence="18">Sodium channel regulatory subunit beta-3</fullName>
    </recommendedName>
</protein>
<evidence type="ECO:0000256" key="20">
    <source>
        <dbReference type="SAM" id="MobiDB-lite"/>
    </source>
</evidence>
<feature type="transmembrane region" description="Helical" evidence="21">
    <location>
        <begin position="187"/>
        <end position="211"/>
    </location>
</feature>
<evidence type="ECO:0000256" key="11">
    <source>
        <dbReference type="ARBA" id="ARBA00023065"/>
    </source>
</evidence>
<feature type="domain" description="Ig-like" evidence="22">
    <location>
        <begin position="40"/>
        <end position="147"/>
    </location>
</feature>
<dbReference type="GO" id="GO:0086091">
    <property type="term" value="P:regulation of heart rate by cardiac conduction"/>
    <property type="evidence" value="ECO:0007669"/>
    <property type="project" value="TreeGrafter"/>
</dbReference>
<keyword evidence="11" id="KW-0406">Ion transport</keyword>
<gene>
    <name evidence="24" type="primary">LOC116948183</name>
</gene>
<evidence type="ECO:0000256" key="9">
    <source>
        <dbReference type="ARBA" id="ARBA00022989"/>
    </source>
</evidence>
<evidence type="ECO:0000256" key="12">
    <source>
        <dbReference type="ARBA" id="ARBA00023136"/>
    </source>
</evidence>
<keyword evidence="6 21" id="KW-0812">Transmembrane</keyword>
<dbReference type="SUPFAM" id="SSF48726">
    <property type="entry name" value="Immunoglobulin"/>
    <property type="match status" value="1"/>
</dbReference>
<evidence type="ECO:0000256" key="10">
    <source>
        <dbReference type="ARBA" id="ARBA00023053"/>
    </source>
</evidence>
<dbReference type="InterPro" id="IPR013106">
    <property type="entry name" value="Ig_V-set"/>
</dbReference>
<dbReference type="Gene3D" id="2.60.40.10">
    <property type="entry name" value="Immunoglobulins"/>
    <property type="match status" value="1"/>
</dbReference>
<dbReference type="RefSeq" id="XP_032820520.1">
    <property type="nucleotide sequence ID" value="XM_032964629.1"/>
</dbReference>
<dbReference type="GO" id="GO:0044325">
    <property type="term" value="F:transmembrane transporter binding"/>
    <property type="evidence" value="ECO:0007669"/>
    <property type="project" value="TreeGrafter"/>
</dbReference>
<evidence type="ECO:0000256" key="3">
    <source>
        <dbReference type="ARBA" id="ARBA00022448"/>
    </source>
</evidence>
<evidence type="ECO:0000256" key="16">
    <source>
        <dbReference type="ARBA" id="ARBA00023303"/>
    </source>
</evidence>
<dbReference type="Pfam" id="PF07686">
    <property type="entry name" value="V-set"/>
    <property type="match status" value="1"/>
</dbReference>
<keyword evidence="15" id="KW-0739">Sodium transport</keyword>
<keyword evidence="10" id="KW-0915">Sodium</keyword>
<evidence type="ECO:0000256" key="1">
    <source>
        <dbReference type="ARBA" id="ARBA00004251"/>
    </source>
</evidence>
<comment type="subcellular location">
    <subcellularLocation>
        <location evidence="1">Cell membrane</location>
        <topology evidence="1">Single-pass type I membrane protein</topology>
    </subcellularLocation>
</comment>
<keyword evidence="13" id="KW-1015">Disulfide bond</keyword>
<dbReference type="InterPro" id="IPR013783">
    <property type="entry name" value="Ig-like_fold"/>
</dbReference>
<evidence type="ECO:0000256" key="2">
    <source>
        <dbReference type="ARBA" id="ARBA00010404"/>
    </source>
</evidence>
<dbReference type="GO" id="GO:0086005">
    <property type="term" value="P:ventricular cardiac muscle cell action potential"/>
    <property type="evidence" value="ECO:0007669"/>
    <property type="project" value="TreeGrafter"/>
</dbReference>
<evidence type="ECO:0000256" key="18">
    <source>
        <dbReference type="ARBA" id="ARBA00044530"/>
    </source>
</evidence>
<evidence type="ECO:0000256" key="13">
    <source>
        <dbReference type="ARBA" id="ARBA00023157"/>
    </source>
</evidence>
<keyword evidence="16" id="KW-0407">Ion channel</keyword>
<organism evidence="23 24">
    <name type="scientific">Petromyzon marinus</name>
    <name type="common">Sea lamprey</name>
    <dbReference type="NCBI Taxonomy" id="7757"/>
    <lineage>
        <taxon>Eukaryota</taxon>
        <taxon>Metazoa</taxon>
        <taxon>Chordata</taxon>
        <taxon>Craniata</taxon>
        <taxon>Vertebrata</taxon>
        <taxon>Cyclostomata</taxon>
        <taxon>Hyperoartia</taxon>
        <taxon>Petromyzontiformes</taxon>
        <taxon>Petromyzontidae</taxon>
        <taxon>Petromyzon</taxon>
    </lineage>
</organism>